<evidence type="ECO:0000256" key="1">
    <source>
        <dbReference type="ARBA" id="ARBA00022884"/>
    </source>
</evidence>
<dbReference type="SUPFAM" id="SSF54928">
    <property type="entry name" value="RNA-binding domain, RBD"/>
    <property type="match status" value="1"/>
</dbReference>
<dbReference type="PANTHER" id="PTHR23236:SF24">
    <property type="entry name" value="PHRAGMOPLASTIN INTERACTING PROTEIN 1"/>
    <property type="match status" value="1"/>
</dbReference>
<dbReference type="InterPro" id="IPR012677">
    <property type="entry name" value="Nucleotide-bd_a/b_plait_sf"/>
</dbReference>
<dbReference type="Proteomes" id="UP001151752">
    <property type="component" value="Chromosome 8"/>
</dbReference>
<evidence type="ECO:0000313" key="5">
    <source>
        <dbReference type="Proteomes" id="UP001151752"/>
    </source>
</evidence>
<keyword evidence="5" id="KW-1185">Reference proteome</keyword>
<dbReference type="EMBL" id="JAPFFM010000003">
    <property type="protein sequence ID" value="KAJ6767965.1"/>
    <property type="molecule type" value="Genomic_DNA"/>
</dbReference>
<keyword evidence="1 2" id="KW-0694">RNA-binding</keyword>
<dbReference type="InterPro" id="IPR000504">
    <property type="entry name" value="RRM_dom"/>
</dbReference>
<dbReference type="PROSITE" id="PS50102">
    <property type="entry name" value="RRM"/>
    <property type="match status" value="1"/>
</dbReference>
<dbReference type="InterPro" id="IPR035979">
    <property type="entry name" value="RBD_domain_sf"/>
</dbReference>
<feature type="domain" description="RRM" evidence="3">
    <location>
        <begin position="71"/>
        <end position="140"/>
    </location>
</feature>
<name>A0A9Q0WLR5_9ROSI</name>
<dbReference type="AlphaFoldDB" id="A0A9Q0WLR5"/>
<sequence>MISSDQPESWDGLWPSMRQNSRRIVANLLKLLPNGPWLKQRLTNLSIICHYGTTRANKDANFAPGIEEGFSRIYVGNLSWDITENGLRKVFSDCKNHHREGGVRGGGHVDFSDNASLMKALKLDQQFFSGETHQDELRGS</sequence>
<accession>A0A9Q0WLR5</accession>
<dbReference type="GO" id="GO:0003723">
    <property type="term" value="F:RNA binding"/>
    <property type="evidence" value="ECO:0007669"/>
    <property type="project" value="UniProtKB-UniRule"/>
</dbReference>
<comment type="caution">
    <text evidence="4">The sequence shown here is derived from an EMBL/GenBank/DDBJ whole genome shotgun (WGS) entry which is preliminary data.</text>
</comment>
<dbReference type="PANTHER" id="PTHR23236">
    <property type="entry name" value="EUKARYOTIC TRANSLATION INITIATION FACTOR 4B/4H"/>
    <property type="match status" value="1"/>
</dbReference>
<evidence type="ECO:0000313" key="4">
    <source>
        <dbReference type="EMBL" id="KAJ6767965.1"/>
    </source>
</evidence>
<reference evidence="4" key="2">
    <citation type="journal article" date="2023" name="Int. J. Mol. Sci.">
        <title>De Novo Assembly and Annotation of 11 Diverse Shrub Willow (Salix) Genomes Reveals Novel Gene Organization in Sex-Linked Regions.</title>
        <authorList>
            <person name="Hyden B."/>
            <person name="Feng K."/>
            <person name="Yates T.B."/>
            <person name="Jawdy S."/>
            <person name="Cereghino C."/>
            <person name="Smart L.B."/>
            <person name="Muchero W."/>
        </authorList>
    </citation>
    <scope>NUCLEOTIDE SEQUENCE</scope>
    <source>
        <tissue evidence="4">Shoot tip</tissue>
    </source>
</reference>
<proteinExistence type="predicted"/>
<gene>
    <name evidence="4" type="ORF">OIU74_021770</name>
</gene>
<reference evidence="4" key="1">
    <citation type="submission" date="2022-11" db="EMBL/GenBank/DDBJ databases">
        <authorList>
            <person name="Hyden B.L."/>
            <person name="Feng K."/>
            <person name="Yates T."/>
            <person name="Jawdy S."/>
            <person name="Smart L.B."/>
            <person name="Muchero W."/>
        </authorList>
    </citation>
    <scope>NUCLEOTIDE SEQUENCE</scope>
    <source>
        <tissue evidence="4">Shoot tip</tissue>
    </source>
</reference>
<organism evidence="4 5">
    <name type="scientific">Salix koriyanagi</name>
    <dbReference type="NCBI Taxonomy" id="2511006"/>
    <lineage>
        <taxon>Eukaryota</taxon>
        <taxon>Viridiplantae</taxon>
        <taxon>Streptophyta</taxon>
        <taxon>Embryophyta</taxon>
        <taxon>Tracheophyta</taxon>
        <taxon>Spermatophyta</taxon>
        <taxon>Magnoliopsida</taxon>
        <taxon>eudicotyledons</taxon>
        <taxon>Gunneridae</taxon>
        <taxon>Pentapetalae</taxon>
        <taxon>rosids</taxon>
        <taxon>fabids</taxon>
        <taxon>Malpighiales</taxon>
        <taxon>Salicaceae</taxon>
        <taxon>Saliceae</taxon>
        <taxon>Salix</taxon>
    </lineage>
</organism>
<dbReference type="Gene3D" id="3.30.70.330">
    <property type="match status" value="1"/>
</dbReference>
<evidence type="ECO:0000256" key="2">
    <source>
        <dbReference type="PROSITE-ProRule" id="PRU00176"/>
    </source>
</evidence>
<dbReference type="Pfam" id="PF00076">
    <property type="entry name" value="RRM_1"/>
    <property type="match status" value="1"/>
</dbReference>
<evidence type="ECO:0000259" key="3">
    <source>
        <dbReference type="PROSITE" id="PS50102"/>
    </source>
</evidence>
<protein>
    <submittedName>
        <fullName evidence="4">PHRAGMOPLASTIN INTERACTING PROTEIN 1-RELATED</fullName>
    </submittedName>
</protein>